<dbReference type="EMBL" id="CABVOU010000046">
    <property type="protein sequence ID" value="VVZ97122.1"/>
    <property type="molecule type" value="Genomic_DNA"/>
</dbReference>
<dbReference type="RefSeq" id="WP_151444934.1">
    <property type="nucleotide sequence ID" value="NZ_CABVOU010000046.1"/>
</dbReference>
<reference evidence="2 3" key="1">
    <citation type="submission" date="2019-09" db="EMBL/GenBank/DDBJ databases">
        <authorList>
            <person name="Criscuolo A."/>
        </authorList>
    </citation>
    <scope>NUCLEOTIDE SEQUENCE [LARGE SCALE GENOMIC DNA]</scope>
    <source>
        <strain evidence="3">3(2)</strain>
    </source>
</reference>
<proteinExistence type="predicted"/>
<keyword evidence="3" id="KW-1185">Reference proteome</keyword>
<dbReference type="AlphaFoldDB" id="A0A5K1IBP2"/>
<sequence length="170" mass="18728">MSTAKQVSKSQPTPDVMSEATPQVTPEVMSETTPEVTPEVPGKADATLASSRLAVTAFPASVAEASQPVLDWWVHHWMDAAHPLSRLQRTWVESVFEAIEVETDFLNVCALSNVKLLNCLAAARPVVGSSFLHSCYHEVAQEMADAHMARLGRVAELPEDFKQRLWEEIC</sequence>
<protein>
    <submittedName>
        <fullName evidence="2">Uncharacterized protein</fullName>
    </submittedName>
</protein>
<accession>A0A5K1IBP2</accession>
<feature type="region of interest" description="Disordered" evidence="1">
    <location>
        <begin position="1"/>
        <end position="42"/>
    </location>
</feature>
<name>A0A5K1IBP2_9GAMM</name>
<feature type="compositionally biased region" description="Polar residues" evidence="1">
    <location>
        <begin position="20"/>
        <end position="35"/>
    </location>
</feature>
<evidence type="ECO:0000313" key="2">
    <source>
        <dbReference type="EMBL" id="VVZ97122.1"/>
    </source>
</evidence>
<organism evidence="2 3">
    <name type="scientific">Halomonas lysinitropha</name>
    <dbReference type="NCBI Taxonomy" id="2607506"/>
    <lineage>
        <taxon>Bacteria</taxon>
        <taxon>Pseudomonadati</taxon>
        <taxon>Pseudomonadota</taxon>
        <taxon>Gammaproteobacteria</taxon>
        <taxon>Oceanospirillales</taxon>
        <taxon>Halomonadaceae</taxon>
        <taxon>Halomonas</taxon>
    </lineage>
</organism>
<gene>
    <name evidence="2" type="ORF">HALO32_03238</name>
</gene>
<dbReference type="Proteomes" id="UP000326725">
    <property type="component" value="Unassembled WGS sequence"/>
</dbReference>
<evidence type="ECO:0000313" key="3">
    <source>
        <dbReference type="Proteomes" id="UP000326725"/>
    </source>
</evidence>
<evidence type="ECO:0000256" key="1">
    <source>
        <dbReference type="SAM" id="MobiDB-lite"/>
    </source>
</evidence>
<feature type="compositionally biased region" description="Polar residues" evidence="1">
    <location>
        <begin position="1"/>
        <end position="13"/>
    </location>
</feature>